<dbReference type="KEGG" id="gbr:Gbro_0762"/>
<dbReference type="PROSITE" id="PS51257">
    <property type="entry name" value="PROKAR_LIPOPROTEIN"/>
    <property type="match status" value="1"/>
</dbReference>
<proteinExistence type="predicted"/>
<sequence>MRLLAGIIRPAPACALLAGVLAVVLTVAGCGSGAPDAASTRLAPADLLLDPSDLPPGFTVTPFTVAELVDGNSAAIESAARTRVEPDFCRPTADAALNGQLRADNSAVLGARRFNTSLVELVSTARRDVGADLFATSAQCARTETTITAGNLAGARIVTEYAALPVPPVTGGLRTGERAVLVRSTVTTRLPDGGVRSQVGFAGYALLDRPASGAVTVQLTVSGEPTPATTPPTPAPSPLTDAQFVDLFGRALAQATADGH</sequence>
<dbReference type="EMBL" id="CP001802">
    <property type="protein sequence ID" value="ACY20078.1"/>
    <property type="molecule type" value="Genomic_DNA"/>
</dbReference>
<evidence type="ECO:0000313" key="1">
    <source>
        <dbReference type="EMBL" id="ACY20078.1"/>
    </source>
</evidence>
<name>D0L2V3_GORB4</name>
<keyword evidence="2" id="KW-1185">Reference proteome</keyword>
<dbReference type="Proteomes" id="UP000001219">
    <property type="component" value="Chromosome"/>
</dbReference>
<dbReference type="RefSeq" id="WP_012832660.1">
    <property type="nucleotide sequence ID" value="NC_013441.1"/>
</dbReference>
<evidence type="ECO:0008006" key="3">
    <source>
        <dbReference type="Google" id="ProtNLM"/>
    </source>
</evidence>
<evidence type="ECO:0000313" key="2">
    <source>
        <dbReference type="Proteomes" id="UP000001219"/>
    </source>
</evidence>
<gene>
    <name evidence="1" type="ordered locus">Gbro_0762</name>
</gene>
<organism evidence="1 2">
    <name type="scientific">Gordonia bronchialis (strain ATCC 25592 / DSM 43247 / BCRC 13721 / JCM 3198 / KCTC 3076 / NBRC 16047 / NCTC 10667)</name>
    <name type="common">Rhodococcus bronchialis</name>
    <dbReference type="NCBI Taxonomy" id="526226"/>
    <lineage>
        <taxon>Bacteria</taxon>
        <taxon>Bacillati</taxon>
        <taxon>Actinomycetota</taxon>
        <taxon>Actinomycetes</taxon>
        <taxon>Mycobacteriales</taxon>
        <taxon>Gordoniaceae</taxon>
        <taxon>Gordonia</taxon>
    </lineage>
</organism>
<dbReference type="HOGENOM" id="CLU_1084880_0_0_11"/>
<dbReference type="AlphaFoldDB" id="D0L2V3"/>
<accession>D0L2V3</accession>
<reference evidence="2" key="1">
    <citation type="submission" date="2009-10" db="EMBL/GenBank/DDBJ databases">
        <title>The complete chromosome of Gordonia bronchialis DSM 43247.</title>
        <authorList>
            <consortium name="US DOE Joint Genome Institute (JGI-PGF)"/>
            <person name="Lucas S."/>
            <person name="Copeland A."/>
            <person name="Lapidus A."/>
            <person name="Glavina del Rio T."/>
            <person name="Dalin E."/>
            <person name="Tice H."/>
            <person name="Bruce D."/>
            <person name="Goodwin L."/>
            <person name="Pitluck S."/>
            <person name="Kyrpides N."/>
            <person name="Mavromatis K."/>
            <person name="Ivanova N."/>
            <person name="Ovchinnikova G."/>
            <person name="Saunders E."/>
            <person name="Brettin T."/>
            <person name="Detter J.C."/>
            <person name="Han C."/>
            <person name="Larimer F."/>
            <person name="Land M."/>
            <person name="Hauser L."/>
            <person name="Markowitz V."/>
            <person name="Cheng J.-F."/>
            <person name="Hugenholtz P."/>
            <person name="Woyke T."/>
            <person name="Wu D."/>
            <person name="Jando M."/>
            <person name="Schneider S."/>
            <person name="Goeker M."/>
            <person name="Klenk H.-P."/>
            <person name="Eisen J.A."/>
        </authorList>
    </citation>
    <scope>NUCLEOTIDE SEQUENCE [LARGE SCALE GENOMIC DNA]</scope>
    <source>
        <strain evidence="2">ATCC 25592 / DSM 43247 / BCRC 13721 / JCM 3198 / KCTC 3076 / NBRC 16047 / NCTC 10667</strain>
    </source>
</reference>
<dbReference type="eggNOG" id="ENOG5033T7M">
    <property type="taxonomic scope" value="Bacteria"/>
</dbReference>
<reference evidence="1 2" key="2">
    <citation type="journal article" date="2010" name="Stand. Genomic Sci.">
        <title>Complete genome sequence of Gordonia bronchialis type strain (3410).</title>
        <authorList>
            <person name="Ivanova N."/>
            <person name="Sikorski J."/>
            <person name="Jando M."/>
            <person name="Lapidus A."/>
            <person name="Nolan M."/>
            <person name="Lucas S."/>
            <person name="Del Rio T.G."/>
            <person name="Tice H."/>
            <person name="Copeland A."/>
            <person name="Cheng J.F."/>
            <person name="Chen F."/>
            <person name="Bruce D."/>
            <person name="Goodwin L."/>
            <person name="Pitluck S."/>
            <person name="Mavromatis K."/>
            <person name="Ovchinnikova G."/>
            <person name="Pati A."/>
            <person name="Chen A."/>
            <person name="Palaniappan K."/>
            <person name="Land M."/>
            <person name="Hauser L."/>
            <person name="Chang Y.J."/>
            <person name="Jeffries C.D."/>
            <person name="Chain P."/>
            <person name="Saunders E."/>
            <person name="Han C."/>
            <person name="Detter J.C."/>
            <person name="Brettin T."/>
            <person name="Rohde M."/>
            <person name="Goker M."/>
            <person name="Bristow J."/>
            <person name="Eisen J.A."/>
            <person name="Markowitz V."/>
            <person name="Hugenholtz P."/>
            <person name="Klenk H.P."/>
            <person name="Kyrpides N.C."/>
        </authorList>
    </citation>
    <scope>NUCLEOTIDE SEQUENCE [LARGE SCALE GENOMIC DNA]</scope>
    <source>
        <strain evidence="2">ATCC 25592 / DSM 43247 / BCRC 13721 / JCM 3198 / KCTC 3076 / NBRC 16047 / NCTC 10667</strain>
    </source>
</reference>
<protein>
    <recommendedName>
        <fullName evidence="3">DUF5642 domain-containing protein</fullName>
    </recommendedName>
</protein>